<dbReference type="Proteomes" id="UP001175344">
    <property type="component" value="Unassembled WGS sequence"/>
</dbReference>
<reference evidence="5 6" key="1">
    <citation type="journal article" date="2023" name="Nat. Commun.">
        <title>Genomic dissection of endemic carbapenem resistance reveals metallo-beta-lactamase dissemination through clonal, plasmid and integron transfer.</title>
        <authorList>
            <person name="Macesic N."/>
            <person name="Hawkey J."/>
            <person name="Vezina B."/>
            <person name="Wisniewski J.A."/>
            <person name="Cottingham H."/>
            <person name="Blakeway L.V."/>
            <person name="Harshegyi T."/>
            <person name="Pragastis K."/>
            <person name="Badoordeen G.Z."/>
            <person name="Dennison A."/>
            <person name="Spelman D.W."/>
            <person name="Jenney A.W.J."/>
            <person name="Peleg A.Y."/>
        </authorList>
    </citation>
    <scope>NUCLEOTIDE SEQUENCE [LARGE SCALE GENOMIC DNA]</scope>
    <source>
        <strain evidence="5 6">CPO239</strain>
    </source>
</reference>
<name>A0ABU6KRF5_ENTAS</name>
<dbReference type="NCBIfam" id="TIGR01541">
    <property type="entry name" value="tape_meas_lam_C"/>
    <property type="match status" value="1"/>
</dbReference>
<dbReference type="RefSeq" id="WP_022648746.1">
    <property type="nucleotide sequence ID" value="NZ_CP103751.1"/>
</dbReference>
<evidence type="ECO:0000313" key="6">
    <source>
        <dbReference type="Proteomes" id="UP001175344"/>
    </source>
</evidence>
<dbReference type="InterPro" id="IPR006431">
    <property type="entry name" value="Phage_tape_meas_C"/>
</dbReference>
<keyword evidence="6" id="KW-1185">Reference proteome</keyword>
<dbReference type="InterPro" id="IPR013491">
    <property type="entry name" value="Tape_meas_N"/>
</dbReference>
<comment type="caution">
    <text evidence="5">The sequence shown here is derived from an EMBL/GenBank/DDBJ whole genome shotgun (WGS) entry which is preliminary data.</text>
</comment>
<feature type="domain" description="Bacteriophage tail tape measure C-terminal" evidence="3">
    <location>
        <begin position="871"/>
        <end position="942"/>
    </location>
</feature>
<evidence type="ECO:0000259" key="2">
    <source>
        <dbReference type="Pfam" id="PF06120"/>
    </source>
</evidence>
<feature type="coiled-coil region" evidence="1">
    <location>
        <begin position="553"/>
        <end position="580"/>
    </location>
</feature>
<evidence type="ECO:0000259" key="3">
    <source>
        <dbReference type="Pfam" id="PF09718"/>
    </source>
</evidence>
<feature type="domain" description="Tail length tape measure" evidence="2">
    <location>
        <begin position="409"/>
        <end position="695"/>
    </location>
</feature>
<sequence length="1100" mass="117903">MATLRELIIKISANSQSFQTEISRASRMGQDYYRTMQNGGRQAAAASRETQRALADLTGQLNSAKASAVGLAGAFAGAYATGHLISLADEWSSVNARLKQASKSSDDFKESQRALMDISQRTGTAFSDNASLFARSAASMREYGYSSEEVLKVTEAISTGLKLSGASTSEASSVITQFSQALAQGVLRGEEFNSVNENGDRVIRALASGMGVARKDLKAMADQGQLTADKVVPALTSQLGTLRDEYSAMPQTVASATTKIENAFMAWVGGANEATGATSALTGALNSISDNINTVASAAGVLAAIGGSRFIGGMIGDLGSQTAQLVEARKNEIALAAARANTATQSQRKAAADALAAERAYQLAQSELVLAKNTNAEATATQNAIAKRRAMITANAALVQSNRAVAASQQALNSATSVLGLVKTGATGLLGLVGGLPGLLMLGAGAWYTMYQNQEQARRSAQEYAGQIDEIRQKTSKMSLTETDENRGQTVEALVEQNRLVDEQAKKVGKLKNQIDDLNASRGKPGINSENDAEILRAIAIVTDQLAVEEGKLNDMRDKSRGIQQALEEIERRRNDLIREQAWRQNAVYQSMIMMNGQHTEFNRLLGLGNQLLMARQGLANVPLRLPQADLDKKQTDALEKSRRDLKLSRLKGEAKERLRLSYAADDLGLTSDPQFQTGRQELINNGLAEWRNNEANKPKAKGGKTEGEKTEDVYKRLIKQQKEQIALQGQNTELAKVKYQVSQGELASLTEAQKKTVLQNAALIDQVKLREQLRNYEANLADSNASARAANEAQLLGYGQGSRFRERLQEQFNLRKEFEQKNTDLLRQRQAGEIDETFYQQGLALNKRYLEERLRDQEGYYVASDAQRDDWMTGLSEGYANWVDEATDYSSMAADGMKQAMGGAVTTITDMLNGNVDSWKDWGVSVLKIIQNVLVNMAVANGVSSIGSLFSFGASSAATASSGTAIQNAGANFTFNAKGNVYDSPSLSAYSNGVFQTPQLFAFAKGAGIFGEAGPEAIMPLTRAPNGDLAVRAVGMPQVSGGVPSVNFGDINIQGGSPQASSQGTAGAAGRQLKDAITGVINEQASMPGSPLWRLIKGV</sequence>
<dbReference type="Pfam" id="PF09718">
    <property type="entry name" value="Tape_meas_lam_C"/>
    <property type="match status" value="1"/>
</dbReference>
<dbReference type="InterPro" id="IPR009302">
    <property type="entry name" value="Tail_length_tape_measure"/>
</dbReference>
<dbReference type="EMBL" id="JARTQQ020000001">
    <property type="protein sequence ID" value="MEC5728540.1"/>
    <property type="molecule type" value="Genomic_DNA"/>
</dbReference>
<dbReference type="Pfam" id="PF20155">
    <property type="entry name" value="TMP_3"/>
    <property type="match status" value="1"/>
</dbReference>
<evidence type="ECO:0000313" key="5">
    <source>
        <dbReference type="EMBL" id="MEC5728540.1"/>
    </source>
</evidence>
<organism evidence="5 6">
    <name type="scientific">Enterobacter asburiae</name>
    <dbReference type="NCBI Taxonomy" id="61645"/>
    <lineage>
        <taxon>Bacteria</taxon>
        <taxon>Pseudomonadati</taxon>
        <taxon>Pseudomonadota</taxon>
        <taxon>Gammaproteobacteria</taxon>
        <taxon>Enterobacterales</taxon>
        <taxon>Enterobacteriaceae</taxon>
        <taxon>Enterobacter</taxon>
        <taxon>Enterobacter cloacae complex</taxon>
    </lineage>
</organism>
<gene>
    <name evidence="5" type="ORF">QAA55_008970</name>
</gene>
<dbReference type="NCBIfam" id="TIGR02675">
    <property type="entry name" value="tape_meas_nterm"/>
    <property type="match status" value="1"/>
</dbReference>
<accession>A0ABU6KRF5</accession>
<keyword evidence="1" id="KW-0175">Coiled coil</keyword>
<protein>
    <submittedName>
        <fullName evidence="5">Phage tail tape measure protein</fullName>
    </submittedName>
</protein>
<feature type="coiled-coil region" evidence="1">
    <location>
        <begin position="767"/>
        <end position="829"/>
    </location>
</feature>
<proteinExistence type="predicted"/>
<evidence type="ECO:0000256" key="1">
    <source>
        <dbReference type="SAM" id="Coils"/>
    </source>
</evidence>
<feature type="domain" description="Tape measure protein N-terminal" evidence="4">
    <location>
        <begin position="83"/>
        <end position="272"/>
    </location>
</feature>
<dbReference type="Pfam" id="PF06120">
    <property type="entry name" value="Phage_HK97_TLTM"/>
    <property type="match status" value="1"/>
</dbReference>
<evidence type="ECO:0000259" key="4">
    <source>
        <dbReference type="Pfam" id="PF20155"/>
    </source>
</evidence>